<name>A0A348AKJ4_9FIRM</name>
<dbReference type="RefSeq" id="WP_126308589.1">
    <property type="nucleotide sequence ID" value="NZ_AP018449.1"/>
</dbReference>
<dbReference type="EMBL" id="AP018449">
    <property type="protein sequence ID" value="BBB91592.1"/>
    <property type="molecule type" value="Genomic_DNA"/>
</dbReference>
<dbReference type="KEGG" id="mana:MAMMFC1_02276"/>
<accession>A0A348AKJ4</accession>
<dbReference type="AlphaFoldDB" id="A0A348AKJ4"/>
<protein>
    <submittedName>
        <fullName evidence="1">Uncharacterized protein</fullName>
    </submittedName>
</protein>
<organism evidence="1 2">
    <name type="scientific">Methylomusa anaerophila</name>
    <dbReference type="NCBI Taxonomy" id="1930071"/>
    <lineage>
        <taxon>Bacteria</taxon>
        <taxon>Bacillati</taxon>
        <taxon>Bacillota</taxon>
        <taxon>Negativicutes</taxon>
        <taxon>Selenomonadales</taxon>
        <taxon>Sporomusaceae</taxon>
        <taxon>Methylomusa</taxon>
    </lineage>
</organism>
<evidence type="ECO:0000313" key="1">
    <source>
        <dbReference type="EMBL" id="BBB91592.1"/>
    </source>
</evidence>
<keyword evidence="2" id="KW-1185">Reference proteome</keyword>
<evidence type="ECO:0000313" key="2">
    <source>
        <dbReference type="Proteomes" id="UP000276437"/>
    </source>
</evidence>
<proteinExistence type="predicted"/>
<dbReference type="Proteomes" id="UP000276437">
    <property type="component" value="Chromosome"/>
</dbReference>
<dbReference type="OrthoDB" id="581815at2"/>
<sequence length="312" mass="32783">MVNLKKTMVIAVLVLFTIAVVGVTPVLAQAAESELTVIGKLSLLEKLVYGVPQTGALLDRTVQLEKDIYGQVVEDAIMDRVDKLYAYVKENSESAPSMLIKLNAAEWMFTHNVTNNPIKVKIENIERLLKGSPATGSLSERLGSLTQLAFSGGQMEVVAAILAKDTLVKVKTLSTLNSKQSRSGDTVALQVVDDVFIGGVLVIPKGSVGTGKVAKVEQAGNFGRDAKLEVSFDSVAAVDGATVPTLLGEKAKAETKSMATAAGASVAGMIVLGPVGIIGGAFVHGRDADIPIGSQLYVQTQGDMELYGIRAQ</sequence>
<reference evidence="1 2" key="1">
    <citation type="journal article" date="2018" name="Int. J. Syst. Evol. Microbiol.">
        <title>Methylomusa anaerophila gen. nov., sp. nov., an anaerobic methanol-utilizing bacterium isolated from a microbial fuel cell.</title>
        <authorList>
            <person name="Amano N."/>
            <person name="Yamamuro A."/>
            <person name="Miyahara M."/>
            <person name="Kouzuma A."/>
            <person name="Abe T."/>
            <person name="Watanabe K."/>
        </authorList>
    </citation>
    <scope>NUCLEOTIDE SEQUENCE [LARGE SCALE GENOMIC DNA]</scope>
    <source>
        <strain evidence="1 2">MMFC1</strain>
    </source>
</reference>
<gene>
    <name evidence="1" type="ORF">MAMMFC1_02276</name>
</gene>